<dbReference type="STRING" id="1758689.SGUI_0697"/>
<dbReference type="AlphaFoldDB" id="A0A1B1N9I0"/>
<organism evidence="2 3">
    <name type="scientific">Serinicoccus hydrothermalis</name>
    <dbReference type="NCBI Taxonomy" id="1758689"/>
    <lineage>
        <taxon>Bacteria</taxon>
        <taxon>Bacillati</taxon>
        <taxon>Actinomycetota</taxon>
        <taxon>Actinomycetes</taxon>
        <taxon>Micrococcales</taxon>
        <taxon>Ornithinimicrobiaceae</taxon>
        <taxon>Serinicoccus</taxon>
    </lineage>
</organism>
<dbReference type="Proteomes" id="UP000092482">
    <property type="component" value="Chromosome"/>
</dbReference>
<proteinExistence type="predicted"/>
<dbReference type="EMBL" id="CP014989">
    <property type="protein sequence ID" value="ANS78093.1"/>
    <property type="molecule type" value="Genomic_DNA"/>
</dbReference>
<evidence type="ECO:0000256" key="1">
    <source>
        <dbReference type="SAM" id="MobiDB-lite"/>
    </source>
</evidence>
<dbReference type="OrthoDB" id="4866756at2"/>
<protein>
    <recommendedName>
        <fullName evidence="4">SHOCT domain-containing protein</fullName>
    </recommendedName>
</protein>
<dbReference type="KEGG" id="serj:SGUI_0697"/>
<evidence type="ECO:0000313" key="2">
    <source>
        <dbReference type="EMBL" id="ANS78093.1"/>
    </source>
</evidence>
<evidence type="ECO:0008006" key="4">
    <source>
        <dbReference type="Google" id="ProtNLM"/>
    </source>
</evidence>
<keyword evidence="3" id="KW-1185">Reference proteome</keyword>
<evidence type="ECO:0000313" key="3">
    <source>
        <dbReference type="Proteomes" id="UP000092482"/>
    </source>
</evidence>
<sequence>MSDYPPLPDEGTAYRDKKVSKRTLRAARRSLALALQPGEEVQGFFVSWRIRRSISLLVVTDRRLLTLGDPSAGLPVVDDVPRSVVTELQVERVKTFSMGRVTALTDDGPVGLGTLDYTPETFNGLDEAWARSDGPRLPVIPTLGRPGAEPPPADEPVPPEGGRHPLVAELESVARLHRSGALTDGEFAAAKARLLGR</sequence>
<name>A0A1B1N9I0_9MICO</name>
<feature type="region of interest" description="Disordered" evidence="1">
    <location>
        <begin position="142"/>
        <end position="164"/>
    </location>
</feature>
<feature type="compositionally biased region" description="Pro residues" evidence="1">
    <location>
        <begin position="148"/>
        <end position="159"/>
    </location>
</feature>
<dbReference type="RefSeq" id="WP_066636403.1">
    <property type="nucleotide sequence ID" value="NZ_CP014989.1"/>
</dbReference>
<accession>A0A1B1N9I0</accession>
<reference evidence="2 3" key="1">
    <citation type="submission" date="2016-03" db="EMBL/GenBank/DDBJ databases">
        <title>Shallow-sea hydrothermal system.</title>
        <authorList>
            <person name="Tang K."/>
        </authorList>
    </citation>
    <scope>NUCLEOTIDE SEQUENCE [LARGE SCALE GENOMIC DNA]</scope>
    <source>
        <strain evidence="2 3">JLT9</strain>
    </source>
</reference>
<gene>
    <name evidence="2" type="ORF">SGUI_0697</name>
</gene>